<evidence type="ECO:0000256" key="1">
    <source>
        <dbReference type="SAM" id="MobiDB-lite"/>
    </source>
</evidence>
<name>A0A8H4PRU6_9HYPO</name>
<organism evidence="2 3">
    <name type="scientific">Ophiocordyceps sinensis</name>
    <dbReference type="NCBI Taxonomy" id="72228"/>
    <lineage>
        <taxon>Eukaryota</taxon>
        <taxon>Fungi</taxon>
        <taxon>Dikarya</taxon>
        <taxon>Ascomycota</taxon>
        <taxon>Pezizomycotina</taxon>
        <taxon>Sordariomycetes</taxon>
        <taxon>Hypocreomycetidae</taxon>
        <taxon>Hypocreales</taxon>
        <taxon>Ophiocordycipitaceae</taxon>
        <taxon>Ophiocordyceps</taxon>
    </lineage>
</organism>
<evidence type="ECO:0000313" key="3">
    <source>
        <dbReference type="Proteomes" id="UP000557566"/>
    </source>
</evidence>
<proteinExistence type="predicted"/>
<keyword evidence="3" id="KW-1185">Reference proteome</keyword>
<dbReference type="Proteomes" id="UP000557566">
    <property type="component" value="Unassembled WGS sequence"/>
</dbReference>
<dbReference type="EMBL" id="JAAVMX010000005">
    <property type="protein sequence ID" value="KAF4509292.1"/>
    <property type="molecule type" value="Genomic_DNA"/>
</dbReference>
<gene>
    <name evidence="2" type="ORF">G6O67_005561</name>
</gene>
<feature type="compositionally biased region" description="Polar residues" evidence="1">
    <location>
        <begin position="1"/>
        <end position="11"/>
    </location>
</feature>
<evidence type="ECO:0000313" key="2">
    <source>
        <dbReference type="EMBL" id="KAF4509292.1"/>
    </source>
</evidence>
<feature type="region of interest" description="Disordered" evidence="1">
    <location>
        <begin position="1"/>
        <end position="41"/>
    </location>
</feature>
<accession>A0A8H4PRU6</accession>
<dbReference type="AlphaFoldDB" id="A0A8H4PRU6"/>
<sequence length="116" mass="12710">MVTCSARTTINGKGRARSSEGRSVRHQPTNPSIQPIGDHSPLPDRVSFVRPWQKECLPICAVAVGTYWDRACSAPLDSVLVVLGPCLDTAVKRSLMKPDVMPQMGRGHCSRWPSLK</sequence>
<comment type="caution">
    <text evidence="2">The sequence shown here is derived from an EMBL/GenBank/DDBJ whole genome shotgun (WGS) entry which is preliminary data.</text>
</comment>
<protein>
    <submittedName>
        <fullName evidence="2">Uncharacterized protein</fullName>
    </submittedName>
</protein>
<reference evidence="2 3" key="1">
    <citation type="journal article" date="2020" name="Genome Biol. Evol.">
        <title>A new high-quality draft genome assembly of the Chinese cordyceps Ophiocordyceps sinensis.</title>
        <authorList>
            <person name="Shu R."/>
            <person name="Zhang J."/>
            <person name="Meng Q."/>
            <person name="Zhang H."/>
            <person name="Zhou G."/>
            <person name="Li M."/>
            <person name="Wu P."/>
            <person name="Zhao Y."/>
            <person name="Chen C."/>
            <person name="Qin Q."/>
        </authorList>
    </citation>
    <scope>NUCLEOTIDE SEQUENCE [LARGE SCALE GENOMIC DNA]</scope>
    <source>
        <strain evidence="2 3">IOZ07</strain>
    </source>
</reference>